<keyword evidence="5" id="KW-1133">Transmembrane helix</keyword>
<comment type="caution">
    <text evidence="9">The sequence shown here is derived from an EMBL/GenBank/DDBJ whole genome shotgun (WGS) entry which is preliminary data.</text>
</comment>
<proteinExistence type="inferred from homology"/>
<reference evidence="9" key="1">
    <citation type="journal article" date="2016" name="Nat. Genet.">
        <title>A high-quality carrot genome assembly provides new insights into carotenoid accumulation and asterid genome evolution.</title>
        <authorList>
            <person name="Iorizzo M."/>
            <person name="Ellison S."/>
            <person name="Senalik D."/>
            <person name="Zeng P."/>
            <person name="Satapoomin P."/>
            <person name="Huang J."/>
            <person name="Bowman M."/>
            <person name="Iovene M."/>
            <person name="Sanseverino W."/>
            <person name="Cavagnaro P."/>
            <person name="Yildiz M."/>
            <person name="Macko-Podgorni A."/>
            <person name="Moranska E."/>
            <person name="Grzebelus E."/>
            <person name="Grzebelus D."/>
            <person name="Ashrafi H."/>
            <person name="Zheng Z."/>
            <person name="Cheng S."/>
            <person name="Spooner D."/>
            <person name="Van Deynze A."/>
            <person name="Simon P."/>
        </authorList>
    </citation>
    <scope>NUCLEOTIDE SEQUENCE [LARGE SCALE GENOMIC DNA]</scope>
    <source>
        <tissue evidence="9">Leaf</tissue>
    </source>
</reference>
<sequence length="483" mass="54590">MATALLSSNSSYFSNTTDAKLTNSWDFSGISKNETFVSDSGNGGDFEDAPLRNLSNLVKVGSFVADRNVTVKESNVGKLEDKGNASLVDDTVGYRDGLSFGNGTSLVSGDDKIGDLSDNGENGALLPSSEVKLPVISSEKVNGRSKQSQIPEVQKGSLEKCDIFDGRWVRDNTKPYYPVGTCPHIDTVFDCYLNKRPDSEFVKWRWQPNDCDIPSLNATDFLERLRGKKLVFVGDSLNRNMWESLVCILQHSVKDKQRIHEKQAQETSGGKGESSFEAKNGSLETLRLDLMDQSASKYYNADYLIFNTGHWWSHDKTSKRLNYYQEGNIVHTRLKVHDAYRRALRTWARWVDENVDRKKTQVIFRGYSATHFRGGHWNTGGQCHQETEPSTNDIHLIKYRSKMRALERVIQDMKTPVIYLNITKLTDYRKDAHPSIYRSEQTAGHSAMHLEDCSHWCLPGVPDTWNELLYASLLKTGTGSWKA</sequence>
<evidence type="ECO:0000256" key="1">
    <source>
        <dbReference type="ARBA" id="ARBA00004167"/>
    </source>
</evidence>
<evidence type="ECO:0000259" key="8">
    <source>
        <dbReference type="Pfam" id="PF14416"/>
    </source>
</evidence>
<comment type="subcellular location">
    <subcellularLocation>
        <location evidence="1">Membrane</location>
        <topology evidence="1">Single-pass membrane protein</topology>
    </subcellularLocation>
</comment>
<keyword evidence="4" id="KW-0735">Signal-anchor</keyword>
<feature type="domain" description="Trichome birefringence-like N-terminal" evidence="8">
    <location>
        <begin position="159"/>
        <end position="212"/>
    </location>
</feature>
<dbReference type="InterPro" id="IPR026057">
    <property type="entry name" value="TBL_C"/>
</dbReference>
<gene>
    <name evidence="9" type="ORF">DCAR_031123</name>
</gene>
<protein>
    <submittedName>
        <fullName evidence="9">Uncharacterized protein</fullName>
    </submittedName>
</protein>
<dbReference type="Pfam" id="PF14416">
    <property type="entry name" value="PMR5N"/>
    <property type="match status" value="1"/>
</dbReference>
<organism evidence="9">
    <name type="scientific">Daucus carota subsp. sativus</name>
    <name type="common">Carrot</name>
    <dbReference type="NCBI Taxonomy" id="79200"/>
    <lineage>
        <taxon>Eukaryota</taxon>
        <taxon>Viridiplantae</taxon>
        <taxon>Streptophyta</taxon>
        <taxon>Embryophyta</taxon>
        <taxon>Tracheophyta</taxon>
        <taxon>Spermatophyta</taxon>
        <taxon>Magnoliopsida</taxon>
        <taxon>eudicotyledons</taxon>
        <taxon>Gunneridae</taxon>
        <taxon>Pentapetalae</taxon>
        <taxon>asterids</taxon>
        <taxon>campanulids</taxon>
        <taxon>Apiales</taxon>
        <taxon>Apiaceae</taxon>
        <taxon>Apioideae</taxon>
        <taxon>Scandiceae</taxon>
        <taxon>Daucinae</taxon>
        <taxon>Daucus</taxon>
        <taxon>Daucus sect. Daucus</taxon>
    </lineage>
</organism>
<evidence type="ECO:0000256" key="4">
    <source>
        <dbReference type="ARBA" id="ARBA00022968"/>
    </source>
</evidence>
<dbReference type="InterPro" id="IPR029962">
    <property type="entry name" value="TBL"/>
</dbReference>
<accession>A0A175YIL7</accession>
<dbReference type="PANTHER" id="PTHR32285:SF208">
    <property type="entry name" value="PROTEIN TRICHOME BIREFRINGENCE-LIKE 2"/>
    <property type="match status" value="1"/>
</dbReference>
<dbReference type="Pfam" id="PF13839">
    <property type="entry name" value="PC-Esterase"/>
    <property type="match status" value="2"/>
</dbReference>
<dbReference type="GO" id="GO:0016413">
    <property type="term" value="F:O-acetyltransferase activity"/>
    <property type="evidence" value="ECO:0007669"/>
    <property type="project" value="InterPro"/>
</dbReference>
<keyword evidence="3" id="KW-0812">Transmembrane</keyword>
<evidence type="ECO:0000256" key="5">
    <source>
        <dbReference type="ARBA" id="ARBA00022989"/>
    </source>
</evidence>
<keyword evidence="6" id="KW-0472">Membrane</keyword>
<feature type="domain" description="Trichome birefringence-like C-terminal" evidence="7">
    <location>
        <begin position="278"/>
        <end position="471"/>
    </location>
</feature>
<dbReference type="PANTHER" id="PTHR32285">
    <property type="entry name" value="PROTEIN TRICHOME BIREFRINGENCE-LIKE 9-RELATED"/>
    <property type="match status" value="1"/>
</dbReference>
<dbReference type="AlphaFoldDB" id="A0A175YIL7"/>
<dbReference type="InterPro" id="IPR025846">
    <property type="entry name" value="TBL_N"/>
</dbReference>
<feature type="domain" description="Trichome birefringence-like C-terminal" evidence="7">
    <location>
        <begin position="213"/>
        <end position="264"/>
    </location>
</feature>
<evidence type="ECO:0000259" key="7">
    <source>
        <dbReference type="Pfam" id="PF13839"/>
    </source>
</evidence>
<dbReference type="GO" id="GO:0005794">
    <property type="term" value="C:Golgi apparatus"/>
    <property type="evidence" value="ECO:0007669"/>
    <property type="project" value="TreeGrafter"/>
</dbReference>
<dbReference type="GO" id="GO:0016020">
    <property type="term" value="C:membrane"/>
    <property type="evidence" value="ECO:0007669"/>
    <property type="project" value="UniProtKB-SubCell"/>
</dbReference>
<dbReference type="OMA" id="YILRDTM"/>
<comment type="similarity">
    <text evidence="2">Belongs to the PC-esterase family. TBL subfamily.</text>
</comment>
<dbReference type="EMBL" id="LNRQ01000009">
    <property type="protein sequence ID" value="KZM83554.1"/>
    <property type="molecule type" value="Genomic_DNA"/>
</dbReference>
<evidence type="ECO:0000256" key="3">
    <source>
        <dbReference type="ARBA" id="ARBA00022692"/>
    </source>
</evidence>
<name>A0A175YIL7_DAUCS</name>
<evidence type="ECO:0000313" key="9">
    <source>
        <dbReference type="EMBL" id="KZM83554.1"/>
    </source>
</evidence>
<evidence type="ECO:0000256" key="2">
    <source>
        <dbReference type="ARBA" id="ARBA00007727"/>
    </source>
</evidence>
<dbReference type="Gramene" id="KZM83554">
    <property type="protein sequence ID" value="KZM83554"/>
    <property type="gene ID" value="DCAR_031123"/>
</dbReference>
<evidence type="ECO:0000256" key="6">
    <source>
        <dbReference type="ARBA" id="ARBA00023136"/>
    </source>
</evidence>